<keyword evidence="3" id="KW-1185">Reference proteome</keyword>
<feature type="chain" id="PRO_5046126638" evidence="1">
    <location>
        <begin position="22"/>
        <end position="237"/>
    </location>
</feature>
<dbReference type="PANTHER" id="PTHR34387:SF1">
    <property type="entry name" value="PERIPLASMIC IMMUNOGENIC PROTEIN"/>
    <property type="match status" value="1"/>
</dbReference>
<accession>A0ABW5TYB6</accession>
<dbReference type="Gene3D" id="3.30.110.170">
    <property type="entry name" value="Protein of unknown function (DUF541), domain 1"/>
    <property type="match status" value="1"/>
</dbReference>
<proteinExistence type="predicted"/>
<feature type="signal peptide" evidence="1">
    <location>
        <begin position="1"/>
        <end position="21"/>
    </location>
</feature>
<protein>
    <submittedName>
        <fullName evidence="2">SIMPL domain-containing protein</fullName>
    </submittedName>
</protein>
<dbReference type="EMBL" id="JBHUMP010000002">
    <property type="protein sequence ID" value="MFD2738454.1"/>
    <property type="molecule type" value="Genomic_DNA"/>
</dbReference>
<dbReference type="Proteomes" id="UP001597474">
    <property type="component" value="Unassembled WGS sequence"/>
</dbReference>
<dbReference type="RefSeq" id="WP_386371204.1">
    <property type="nucleotide sequence ID" value="NZ_JBHUMP010000002.1"/>
</dbReference>
<sequence>MMKLMQVALLVWVGWAGAALAQEVQEGIIVNGEGEVALAPDMATITLGVSEVAASAREAMSEVSGAVEEIVAKLDEFGVAPGDRQTEHFYVRPVYQHRQDPVQSEREAPQITGYEAGNSVTVRIRDLSRIGALLDQVIDEGANDFHGISFGLQDDTAALAEARKLAVADAMARAEDMAEAAGLALGAVTRMSENSFSNRPAMMEMSKARGAADVPIEQGELTVRAQVTMVFSIAPGK</sequence>
<name>A0ABW5TYB6_9RHOB</name>
<evidence type="ECO:0000313" key="2">
    <source>
        <dbReference type="EMBL" id="MFD2738454.1"/>
    </source>
</evidence>
<dbReference type="Gene3D" id="3.30.70.2970">
    <property type="entry name" value="Protein of unknown function (DUF541), domain 2"/>
    <property type="match status" value="1"/>
</dbReference>
<dbReference type="InterPro" id="IPR052022">
    <property type="entry name" value="26kDa_periplasmic_antigen"/>
</dbReference>
<organism evidence="2 3">
    <name type="scientific">Sulfitobacter aestuarii</name>
    <dbReference type="NCBI Taxonomy" id="2161676"/>
    <lineage>
        <taxon>Bacteria</taxon>
        <taxon>Pseudomonadati</taxon>
        <taxon>Pseudomonadota</taxon>
        <taxon>Alphaproteobacteria</taxon>
        <taxon>Rhodobacterales</taxon>
        <taxon>Roseobacteraceae</taxon>
        <taxon>Sulfitobacter</taxon>
    </lineage>
</organism>
<gene>
    <name evidence="2" type="ORF">ACFSUD_02625</name>
</gene>
<evidence type="ECO:0000313" key="3">
    <source>
        <dbReference type="Proteomes" id="UP001597474"/>
    </source>
</evidence>
<dbReference type="PANTHER" id="PTHR34387">
    <property type="entry name" value="SLR1258 PROTEIN"/>
    <property type="match status" value="1"/>
</dbReference>
<reference evidence="3" key="1">
    <citation type="journal article" date="2019" name="Int. J. Syst. Evol. Microbiol.">
        <title>The Global Catalogue of Microorganisms (GCM) 10K type strain sequencing project: providing services to taxonomists for standard genome sequencing and annotation.</title>
        <authorList>
            <consortium name="The Broad Institute Genomics Platform"/>
            <consortium name="The Broad Institute Genome Sequencing Center for Infectious Disease"/>
            <person name="Wu L."/>
            <person name="Ma J."/>
        </authorList>
    </citation>
    <scope>NUCLEOTIDE SEQUENCE [LARGE SCALE GENOMIC DNA]</scope>
    <source>
        <strain evidence="3">TISTR 2562</strain>
    </source>
</reference>
<evidence type="ECO:0000256" key="1">
    <source>
        <dbReference type="SAM" id="SignalP"/>
    </source>
</evidence>
<dbReference type="InterPro" id="IPR007497">
    <property type="entry name" value="SIMPL/DUF541"/>
</dbReference>
<dbReference type="Pfam" id="PF04402">
    <property type="entry name" value="SIMPL"/>
    <property type="match status" value="1"/>
</dbReference>
<keyword evidence="1" id="KW-0732">Signal</keyword>
<comment type="caution">
    <text evidence="2">The sequence shown here is derived from an EMBL/GenBank/DDBJ whole genome shotgun (WGS) entry which is preliminary data.</text>
</comment>